<feature type="compositionally biased region" description="Basic and acidic residues" evidence="2">
    <location>
        <begin position="385"/>
        <end position="395"/>
    </location>
</feature>
<dbReference type="InterPro" id="IPR044855">
    <property type="entry name" value="CoA-Trfase_III_dom3_sf"/>
</dbReference>
<name>A0A381RBN6_9ZZZZ</name>
<proteinExistence type="predicted"/>
<reference evidence="3" key="1">
    <citation type="submission" date="2018-05" db="EMBL/GenBank/DDBJ databases">
        <authorList>
            <person name="Lanie J.A."/>
            <person name="Ng W.-L."/>
            <person name="Kazmierczak K.M."/>
            <person name="Andrzejewski T.M."/>
            <person name="Davidsen T.M."/>
            <person name="Wayne K.J."/>
            <person name="Tettelin H."/>
            <person name="Glass J.I."/>
            <person name="Rusch D."/>
            <person name="Podicherti R."/>
            <person name="Tsui H.-C.T."/>
            <person name="Winkler M.E."/>
        </authorList>
    </citation>
    <scope>NUCLEOTIDE SEQUENCE</scope>
</reference>
<dbReference type="GO" id="GO:0008410">
    <property type="term" value="F:CoA-transferase activity"/>
    <property type="evidence" value="ECO:0007669"/>
    <property type="project" value="TreeGrafter"/>
</dbReference>
<evidence type="ECO:0000256" key="1">
    <source>
        <dbReference type="ARBA" id="ARBA00022679"/>
    </source>
</evidence>
<dbReference type="InterPro" id="IPR050483">
    <property type="entry name" value="CoA-transferase_III_domain"/>
</dbReference>
<evidence type="ECO:0000313" key="3">
    <source>
        <dbReference type="EMBL" id="SUZ88358.1"/>
    </source>
</evidence>
<gene>
    <name evidence="3" type="ORF">METZ01_LOCUS41212</name>
</gene>
<protein>
    <submittedName>
        <fullName evidence="3">Uncharacterized protein</fullName>
    </submittedName>
</protein>
<dbReference type="AlphaFoldDB" id="A0A381RBN6"/>
<evidence type="ECO:0000256" key="2">
    <source>
        <dbReference type="SAM" id="MobiDB-lite"/>
    </source>
</evidence>
<dbReference type="Gene3D" id="3.30.1540.10">
    <property type="entry name" value="formyl-coa transferase, domain 3"/>
    <property type="match status" value="1"/>
</dbReference>
<dbReference type="PANTHER" id="PTHR48207">
    <property type="entry name" value="SUCCINATE--HYDROXYMETHYLGLUTARATE COA-TRANSFERASE"/>
    <property type="match status" value="1"/>
</dbReference>
<feature type="non-terminal residue" evidence="3">
    <location>
        <position position="1"/>
    </location>
</feature>
<feature type="region of interest" description="Disordered" evidence="2">
    <location>
        <begin position="367"/>
        <end position="395"/>
    </location>
</feature>
<dbReference type="SUPFAM" id="SSF89796">
    <property type="entry name" value="CoA-transferase family III (CaiB/BaiF)"/>
    <property type="match status" value="1"/>
</dbReference>
<dbReference type="Gene3D" id="3.40.50.10540">
    <property type="entry name" value="Crotonobetainyl-coa:carnitine coa-transferase, domain 1"/>
    <property type="match status" value="1"/>
</dbReference>
<dbReference type="InterPro" id="IPR023606">
    <property type="entry name" value="CoA-Trfase_III_dom_1_sf"/>
</dbReference>
<dbReference type="InterPro" id="IPR003673">
    <property type="entry name" value="CoA-Trfase_fam_III"/>
</dbReference>
<dbReference type="Pfam" id="PF02515">
    <property type="entry name" value="CoA_transf_3"/>
    <property type="match status" value="1"/>
</dbReference>
<organism evidence="3">
    <name type="scientific">marine metagenome</name>
    <dbReference type="NCBI Taxonomy" id="408172"/>
    <lineage>
        <taxon>unclassified sequences</taxon>
        <taxon>metagenomes</taxon>
        <taxon>ecological metagenomes</taxon>
    </lineage>
</organism>
<keyword evidence="1" id="KW-0808">Transferase</keyword>
<dbReference type="EMBL" id="UINC01001766">
    <property type="protein sequence ID" value="SUZ88358.1"/>
    <property type="molecule type" value="Genomic_DNA"/>
</dbReference>
<dbReference type="PANTHER" id="PTHR48207:SF3">
    <property type="entry name" value="SUCCINATE--HYDROXYMETHYLGLUTARATE COA-TRANSFERASE"/>
    <property type="match status" value="1"/>
</dbReference>
<sequence>VPESPDDQQRADRGALGHLRIADFSRVLAGPVATMVLGDLGADVVKVEQPGVGDETRTWGPPWWGEGDAATSTYYLGLNRNKRSIALDLRDADDLAVARQIALGADVVVDNFRVGTMARFGLDRESLASERPDLVTCSITGFGSTGAGARLAGYDFLVQAMSGVMAITGEADGEPTKIGSAMVDNLTGLYAVIAILAAIEERRQTGRGQHVEVSLMSAGLAGLLNVGSGHVVADTDPARQGNRHPSIVPYQPYRTADGVLAIAAASPALWEKFCVLLGRDGWLADDRFVNNGSRMLHADELEAEVEAVLATDSTDAWLERLRVAGIPAGLINTVRGAFLEAAELGLDPVDVLDDGAGEFRSVRSPIRMSATPPTVRRRPPTNDQHGAEIRAELDS</sequence>
<accession>A0A381RBN6</accession>